<dbReference type="Pfam" id="PF01458">
    <property type="entry name" value="SUFBD_core"/>
    <property type="match status" value="1"/>
</dbReference>
<dbReference type="PANTHER" id="PTHR43575">
    <property type="entry name" value="PROTEIN ABCI7, CHLOROPLASTIC"/>
    <property type="match status" value="1"/>
</dbReference>
<dbReference type="NCBIfam" id="TIGR01981">
    <property type="entry name" value="sufD"/>
    <property type="match status" value="1"/>
</dbReference>
<sequence>MTALLTHTPAEEALIAALQGATGWRAQLREATREQGLPTKRNELWKWSDLRRAANDVSAAGELVVDGLEAAVLRPDDGARLNLTLTAKPGASAADAEITVPAGHAVTLVEHYRAEAGALGNWHLKITLEAGARLDRVCIAADAPDGVFVSSAEIVLAPGAALNQRTLDFGARLSRIETHITHPGEGSQVDLGGVYLLDAKHHADTTTVVHHTGPGGQTRQLVKGAAASHGHGVFQGKFIVDRAAQQTDARMTHRALMLDDRAEIDAKPELEIYADDVQCAHGNALGAIDETALFYMRQRGLPAPKARALLIESFLAEPLDGIADESLRETLKGELRNRLEALS</sequence>
<dbReference type="GO" id="GO:0016226">
    <property type="term" value="P:iron-sulfur cluster assembly"/>
    <property type="evidence" value="ECO:0007669"/>
    <property type="project" value="InterPro"/>
</dbReference>
<evidence type="ECO:0000313" key="3">
    <source>
        <dbReference type="Proteomes" id="UP001143486"/>
    </source>
</evidence>
<feature type="domain" description="SUF system FeS cluster assembly SufBD core" evidence="1">
    <location>
        <begin position="91"/>
        <end position="314"/>
    </location>
</feature>
<reference evidence="2" key="1">
    <citation type="journal article" date="2014" name="Int. J. Syst. Evol. Microbiol.">
        <title>Complete genome sequence of Corynebacterium casei LMG S-19264T (=DSM 44701T), isolated from a smear-ripened cheese.</title>
        <authorList>
            <consortium name="US DOE Joint Genome Institute (JGI-PGF)"/>
            <person name="Walter F."/>
            <person name="Albersmeier A."/>
            <person name="Kalinowski J."/>
            <person name="Ruckert C."/>
        </authorList>
    </citation>
    <scope>NUCLEOTIDE SEQUENCE</scope>
    <source>
        <strain evidence="2">VKM B-1513</strain>
    </source>
</reference>
<evidence type="ECO:0000259" key="1">
    <source>
        <dbReference type="Pfam" id="PF01458"/>
    </source>
</evidence>
<reference evidence="2" key="2">
    <citation type="submission" date="2023-01" db="EMBL/GenBank/DDBJ databases">
        <authorList>
            <person name="Sun Q."/>
            <person name="Evtushenko L."/>
        </authorList>
    </citation>
    <scope>NUCLEOTIDE SEQUENCE</scope>
    <source>
        <strain evidence="2">VKM B-1513</strain>
    </source>
</reference>
<dbReference type="InterPro" id="IPR011542">
    <property type="entry name" value="SUF_FeS_clus_asmbl_SufD"/>
</dbReference>
<dbReference type="RefSeq" id="WP_271186803.1">
    <property type="nucleotide sequence ID" value="NZ_BSFE01000004.1"/>
</dbReference>
<dbReference type="InterPro" id="IPR055346">
    <property type="entry name" value="Fe-S_cluster_assembly_SufBD"/>
</dbReference>
<gene>
    <name evidence="2" type="primary">sufD</name>
    <name evidence="2" type="ORF">GCM10017621_19440</name>
</gene>
<proteinExistence type="predicted"/>
<dbReference type="SUPFAM" id="SSF101960">
    <property type="entry name" value="Stabilizer of iron transporter SufD"/>
    <property type="match status" value="1"/>
</dbReference>
<evidence type="ECO:0000313" key="2">
    <source>
        <dbReference type="EMBL" id="GLK52436.1"/>
    </source>
</evidence>
<dbReference type="Proteomes" id="UP001143486">
    <property type="component" value="Unassembled WGS sequence"/>
</dbReference>
<dbReference type="AlphaFoldDB" id="A0A9W6MNZ0"/>
<name>A0A9W6MNZ0_9PROT</name>
<comment type="caution">
    <text evidence="2">The sequence shown here is derived from an EMBL/GenBank/DDBJ whole genome shotgun (WGS) entry which is preliminary data.</text>
</comment>
<dbReference type="PANTHER" id="PTHR43575:SF1">
    <property type="entry name" value="PROTEIN ABCI7, CHLOROPLASTIC"/>
    <property type="match status" value="1"/>
</dbReference>
<protein>
    <submittedName>
        <fullName evidence="2">Fe-S cluster assembly protein SufD</fullName>
    </submittedName>
</protein>
<keyword evidence="3" id="KW-1185">Reference proteome</keyword>
<dbReference type="EMBL" id="BSFE01000004">
    <property type="protein sequence ID" value="GLK52436.1"/>
    <property type="molecule type" value="Genomic_DNA"/>
</dbReference>
<organism evidence="2 3">
    <name type="scientific">Maricaulis virginensis</name>
    <dbReference type="NCBI Taxonomy" id="144022"/>
    <lineage>
        <taxon>Bacteria</taxon>
        <taxon>Pseudomonadati</taxon>
        <taxon>Pseudomonadota</taxon>
        <taxon>Alphaproteobacteria</taxon>
        <taxon>Maricaulales</taxon>
        <taxon>Maricaulaceae</taxon>
        <taxon>Maricaulis</taxon>
    </lineage>
</organism>
<dbReference type="InterPro" id="IPR037284">
    <property type="entry name" value="SUF_FeS_clus_asmbl_SufBD_sf"/>
</dbReference>
<accession>A0A9W6MNZ0</accession>
<dbReference type="InterPro" id="IPR000825">
    <property type="entry name" value="SUF_FeS_clus_asmbl_SufBD_core"/>
</dbReference>